<dbReference type="GO" id="GO:0046872">
    <property type="term" value="F:metal ion binding"/>
    <property type="evidence" value="ECO:0007669"/>
    <property type="project" value="UniProtKB-KW"/>
</dbReference>
<dbReference type="SUPFAM" id="SSF51556">
    <property type="entry name" value="Metallo-dependent hydrolases"/>
    <property type="match status" value="1"/>
</dbReference>
<dbReference type="Pfam" id="PF01979">
    <property type="entry name" value="Amidohydro_1"/>
    <property type="match status" value="1"/>
</dbReference>
<evidence type="ECO:0000256" key="2">
    <source>
        <dbReference type="ARBA" id="ARBA00022723"/>
    </source>
</evidence>
<dbReference type="PIRSF" id="PIRSF038994">
    <property type="entry name" value="NagA"/>
    <property type="match status" value="1"/>
</dbReference>
<evidence type="ECO:0000313" key="10">
    <source>
        <dbReference type="Proteomes" id="UP000289954"/>
    </source>
</evidence>
<keyword evidence="2 7" id="KW-0479">Metal-binding</keyword>
<dbReference type="InterPro" id="IPR006680">
    <property type="entry name" value="Amidohydro-rel"/>
</dbReference>
<sequence>MAYVDGRIVDVAASSDAPDVLVLPGLVDVHCHGAEGRSFGSPRPETWRAVRRAHLRHGTTTLLPTLATATPDAMAAALATGRRLVAAGAPGIAGLHLEGPFVAPPFRGAHAAGLVRSRVPVPLPPPVDDLDGVRVVTFAPELPGADALLASCVRAGVTASAGHTAATPADLDAAAAAGLTHVAHLWSGHSRLEQDGPVRRPGLLEAVLASDAFTAEAIMDGRHLTAVLARIAYRCLGPDRLCLVSDASPGAGLHDGASFDLAGGTATVRDGVAWSADGRSYCGSTSFLLDVLRFAVRVAGIGLVDAVRMATTTPARAVGLPPGTGDVVVGGPATFVLLRPDLSVAGVVEGGERVV</sequence>
<gene>
    <name evidence="9" type="primary">nagA</name>
    <name evidence="9" type="ORF">CBZ_25180</name>
</gene>
<dbReference type="Proteomes" id="UP000289954">
    <property type="component" value="Unassembled WGS sequence"/>
</dbReference>
<dbReference type="InterPro" id="IPR032466">
    <property type="entry name" value="Metal_Hydrolase"/>
</dbReference>
<accession>A0A402DTN3</accession>
<dbReference type="Gene3D" id="2.30.40.10">
    <property type="entry name" value="Urease, subunit C, domain 1"/>
    <property type="match status" value="1"/>
</dbReference>
<dbReference type="PANTHER" id="PTHR11113">
    <property type="entry name" value="N-ACETYLGLUCOSAMINE-6-PHOSPHATE DEACETYLASE"/>
    <property type="match status" value="1"/>
</dbReference>
<keyword evidence="10" id="KW-1185">Reference proteome</keyword>
<keyword evidence="3 5" id="KW-0378">Hydrolase</keyword>
<evidence type="ECO:0000256" key="1">
    <source>
        <dbReference type="ARBA" id="ARBA00010716"/>
    </source>
</evidence>
<dbReference type="GO" id="GO:0008448">
    <property type="term" value="F:N-acetylglucosamine-6-phosphate deacetylase activity"/>
    <property type="evidence" value="ECO:0007669"/>
    <property type="project" value="InterPro"/>
</dbReference>
<dbReference type="InterPro" id="IPR011059">
    <property type="entry name" value="Metal-dep_hydrolase_composite"/>
</dbReference>
<comment type="caution">
    <text evidence="9">The sequence shown here is derived from an EMBL/GenBank/DDBJ whole genome shotgun (WGS) entry which is preliminary data.</text>
</comment>
<reference evidence="9 10" key="1">
    <citation type="submission" date="2019-01" db="EMBL/GenBank/DDBJ databases">
        <title>Draft genome sequence of Cellulomonas takizawaensis strain TKZ-21.</title>
        <authorList>
            <person name="Yamamura H."/>
            <person name="Hayashi T."/>
            <person name="Hamada M."/>
            <person name="Serisawa Y."/>
            <person name="Matsuyama K."/>
            <person name="Nakagawa Y."/>
            <person name="Otoguro M."/>
            <person name="Yanagida F."/>
            <person name="Hayakawa M."/>
        </authorList>
    </citation>
    <scope>NUCLEOTIDE SEQUENCE [LARGE SCALE GENOMIC DNA]</scope>
    <source>
        <strain evidence="9 10">NBRC12680</strain>
    </source>
</reference>
<feature type="binding site" evidence="7">
    <location>
        <position position="98"/>
    </location>
    <ligand>
        <name>Zn(2+)</name>
        <dbReference type="ChEBI" id="CHEBI:29105"/>
    </ligand>
</feature>
<evidence type="ECO:0000259" key="8">
    <source>
        <dbReference type="Pfam" id="PF01979"/>
    </source>
</evidence>
<dbReference type="AlphaFoldDB" id="A0A402DTN3"/>
<evidence type="ECO:0000313" key="9">
    <source>
        <dbReference type="EMBL" id="GCE77462.1"/>
    </source>
</evidence>
<evidence type="ECO:0000256" key="4">
    <source>
        <dbReference type="ARBA" id="ARBA00023277"/>
    </source>
</evidence>
<evidence type="ECO:0000256" key="3">
    <source>
        <dbReference type="ARBA" id="ARBA00022801"/>
    </source>
</evidence>
<dbReference type="EMBL" id="BIMR01000211">
    <property type="protein sequence ID" value="GCE77462.1"/>
    <property type="molecule type" value="Genomic_DNA"/>
</dbReference>
<feature type="binding site" evidence="7">
    <location>
        <position position="163"/>
    </location>
    <ligand>
        <name>Zn(2+)</name>
        <dbReference type="ChEBI" id="CHEBI:29105"/>
    </ligand>
</feature>
<feature type="binding site" evidence="7">
    <location>
        <position position="184"/>
    </location>
    <ligand>
        <name>Zn(2+)</name>
        <dbReference type="ChEBI" id="CHEBI:29105"/>
    </ligand>
</feature>
<dbReference type="PANTHER" id="PTHR11113:SF14">
    <property type="entry name" value="N-ACETYLGLUCOSAMINE-6-PHOSPHATE DEACETYLASE"/>
    <property type="match status" value="1"/>
</dbReference>
<organism evidence="9 10">
    <name type="scientific">Cellulomonas biazotea</name>
    <dbReference type="NCBI Taxonomy" id="1709"/>
    <lineage>
        <taxon>Bacteria</taxon>
        <taxon>Bacillati</taxon>
        <taxon>Actinomycetota</taxon>
        <taxon>Actinomycetes</taxon>
        <taxon>Micrococcales</taxon>
        <taxon>Cellulomonadaceae</taxon>
        <taxon>Cellulomonas</taxon>
    </lineage>
</organism>
<dbReference type="InterPro" id="IPR003764">
    <property type="entry name" value="GlcNAc_6-P_deAcase"/>
</dbReference>
<protein>
    <submittedName>
        <fullName evidence="9">N-acetylglucosamine-6-phosphate deacetylase</fullName>
    </submittedName>
</protein>
<evidence type="ECO:0000256" key="5">
    <source>
        <dbReference type="PIRNR" id="PIRNR038994"/>
    </source>
</evidence>
<proteinExistence type="inferred from homology"/>
<feature type="active site" description="Proton donor/acceptor" evidence="6">
    <location>
        <position position="246"/>
    </location>
</feature>
<dbReference type="Gene3D" id="3.20.20.140">
    <property type="entry name" value="Metal-dependent hydrolases"/>
    <property type="match status" value="1"/>
</dbReference>
<evidence type="ECO:0000256" key="6">
    <source>
        <dbReference type="PIRSR" id="PIRSR038994-1"/>
    </source>
</evidence>
<feature type="domain" description="Amidohydrolase-related" evidence="8">
    <location>
        <begin position="21"/>
        <end position="353"/>
    </location>
</feature>
<dbReference type="GO" id="GO:0006046">
    <property type="term" value="P:N-acetylglucosamine catabolic process"/>
    <property type="evidence" value="ECO:0007669"/>
    <property type="project" value="TreeGrafter"/>
</dbReference>
<name>A0A402DTN3_9CELL</name>
<evidence type="ECO:0000256" key="7">
    <source>
        <dbReference type="PIRSR" id="PIRSR038994-3"/>
    </source>
</evidence>
<comment type="similarity">
    <text evidence="1 5">Belongs to the metallo-dependent hydrolases superfamily. NagA family.</text>
</comment>
<keyword evidence="4 5" id="KW-0119">Carbohydrate metabolism</keyword>
<comment type="cofactor">
    <cofactor evidence="7">
        <name>a divalent metal cation</name>
        <dbReference type="ChEBI" id="CHEBI:60240"/>
    </cofactor>
    <text evidence="7">Binds 1 divalent metal cation per subunit.</text>
</comment>